<feature type="domain" description="Pyruvate carboxyltransferase" evidence="4">
    <location>
        <begin position="3"/>
        <end position="269"/>
    </location>
</feature>
<evidence type="ECO:0000259" key="4">
    <source>
        <dbReference type="PROSITE" id="PS50991"/>
    </source>
</evidence>
<dbReference type="GO" id="GO:0046872">
    <property type="term" value="F:metal ion binding"/>
    <property type="evidence" value="ECO:0007669"/>
    <property type="project" value="UniProtKB-KW"/>
</dbReference>
<dbReference type="InterPro" id="IPR043594">
    <property type="entry name" value="HMGL"/>
</dbReference>
<reference evidence="5" key="1">
    <citation type="journal article" date="2020" name="mSystems">
        <title>Genome- and Community-Level Interaction Insights into Carbon Utilization and Element Cycling Functions of Hydrothermarchaeota in Hydrothermal Sediment.</title>
        <authorList>
            <person name="Zhou Z."/>
            <person name="Liu Y."/>
            <person name="Xu W."/>
            <person name="Pan J."/>
            <person name="Luo Z.H."/>
            <person name="Li M."/>
        </authorList>
    </citation>
    <scope>NUCLEOTIDE SEQUENCE [LARGE SCALE GENOMIC DNA]</scope>
    <source>
        <strain evidence="5">SpSt-456</strain>
    </source>
</reference>
<organism evidence="5">
    <name type="scientific">Desulfacinum infernum</name>
    <dbReference type="NCBI Taxonomy" id="35837"/>
    <lineage>
        <taxon>Bacteria</taxon>
        <taxon>Pseudomonadati</taxon>
        <taxon>Thermodesulfobacteriota</taxon>
        <taxon>Syntrophobacteria</taxon>
        <taxon>Syntrophobacterales</taxon>
        <taxon>Syntrophobacteraceae</taxon>
        <taxon>Desulfacinum</taxon>
    </lineage>
</organism>
<keyword evidence="2" id="KW-0479">Metal-binding</keyword>
<name>A0A832A4Z6_9BACT</name>
<evidence type="ECO:0000313" key="5">
    <source>
        <dbReference type="EMBL" id="HFK98111.1"/>
    </source>
</evidence>
<dbReference type="Gene3D" id="3.20.20.70">
    <property type="entry name" value="Aldolase class I"/>
    <property type="match status" value="1"/>
</dbReference>
<dbReference type="Pfam" id="PF00682">
    <property type="entry name" value="HMGL-like"/>
    <property type="match status" value="1"/>
</dbReference>
<gene>
    <name evidence="5" type="ORF">ENS06_12435</name>
</gene>
<dbReference type="GO" id="GO:0004419">
    <property type="term" value="F:hydroxymethylglutaryl-CoA lyase activity"/>
    <property type="evidence" value="ECO:0007669"/>
    <property type="project" value="TreeGrafter"/>
</dbReference>
<keyword evidence="3 5" id="KW-0456">Lyase</keyword>
<evidence type="ECO:0000256" key="3">
    <source>
        <dbReference type="ARBA" id="ARBA00023239"/>
    </source>
</evidence>
<dbReference type="PANTHER" id="PTHR42738:SF7">
    <property type="entry name" value="HYDROXYMETHYLGLUTARYL-COA LYASE"/>
    <property type="match status" value="1"/>
</dbReference>
<dbReference type="InterPro" id="IPR000891">
    <property type="entry name" value="PYR_CT"/>
</dbReference>
<dbReference type="SUPFAM" id="SSF51569">
    <property type="entry name" value="Aldolase"/>
    <property type="match status" value="1"/>
</dbReference>
<dbReference type="GO" id="GO:0046951">
    <property type="term" value="P:ketone body biosynthetic process"/>
    <property type="evidence" value="ECO:0007669"/>
    <property type="project" value="TreeGrafter"/>
</dbReference>
<dbReference type="PANTHER" id="PTHR42738">
    <property type="entry name" value="HYDROXYMETHYLGLUTARYL-COA LYASE"/>
    <property type="match status" value="1"/>
</dbReference>
<proteinExistence type="inferred from homology"/>
<protein>
    <submittedName>
        <fullName evidence="5">Hydroxymethylglutaryl-CoA lyase</fullName>
    </submittedName>
</protein>
<dbReference type="NCBIfam" id="NF004283">
    <property type="entry name" value="PRK05692.1"/>
    <property type="match status" value="1"/>
</dbReference>
<dbReference type="AlphaFoldDB" id="A0A832A4Z6"/>
<evidence type="ECO:0000256" key="1">
    <source>
        <dbReference type="ARBA" id="ARBA00009405"/>
    </source>
</evidence>
<dbReference type="PROSITE" id="PS50991">
    <property type="entry name" value="PYR_CT"/>
    <property type="match status" value="1"/>
</dbReference>
<accession>A0A832A4Z6</accession>
<dbReference type="EMBL" id="DSTK01000037">
    <property type="protein sequence ID" value="HFK98111.1"/>
    <property type="molecule type" value="Genomic_DNA"/>
</dbReference>
<sequence length="291" mass="31340">MSILLEETAPRDGLQNETRLLPVAEKIRLIEDLVACGFQRIQVGSFVNPRAVPQMADTEEVLRRLHKKPGVIYRALILNERGLERALGCGVTHVGVFVSASETHSRKNSGCDVEEGLRRACTVVRKAKAAGLSVQAGVMNAFGCRFEGRVPQDRVFSLAASLAEAGADELCFADTSGLANPLQTERIVGEALRIFSLPLGLHLHDTFGFGLANVYAAWKLGVTRFDGACGGLGGCPFIPGAPGNIPSEDLVHLFHAMGVPTGIELEKLIGVRHFLEATFQRSLPGRYGRSP</sequence>
<dbReference type="GO" id="GO:0006552">
    <property type="term" value="P:L-leucine catabolic process"/>
    <property type="evidence" value="ECO:0007669"/>
    <property type="project" value="TreeGrafter"/>
</dbReference>
<comment type="similarity">
    <text evidence="1">Belongs to the HMG-CoA lyase family.</text>
</comment>
<evidence type="ECO:0000256" key="2">
    <source>
        <dbReference type="ARBA" id="ARBA00022723"/>
    </source>
</evidence>
<comment type="caution">
    <text evidence="5">The sequence shown here is derived from an EMBL/GenBank/DDBJ whole genome shotgun (WGS) entry which is preliminary data.</text>
</comment>
<dbReference type="InterPro" id="IPR013785">
    <property type="entry name" value="Aldolase_TIM"/>
</dbReference>
<dbReference type="CDD" id="cd07938">
    <property type="entry name" value="DRE_TIM_HMGL"/>
    <property type="match status" value="1"/>
</dbReference>